<dbReference type="InterPro" id="IPR001932">
    <property type="entry name" value="PPM-type_phosphatase-like_dom"/>
</dbReference>
<dbReference type="InterPro" id="IPR036457">
    <property type="entry name" value="PPM-type-like_dom_sf"/>
</dbReference>
<dbReference type="Pfam" id="PF07228">
    <property type="entry name" value="SpoIIE"/>
    <property type="match status" value="1"/>
</dbReference>
<accession>A0A9D1NBF4</accession>
<evidence type="ECO:0000313" key="3">
    <source>
        <dbReference type="Proteomes" id="UP000886891"/>
    </source>
</evidence>
<evidence type="ECO:0000259" key="1">
    <source>
        <dbReference type="Pfam" id="PF07228"/>
    </source>
</evidence>
<proteinExistence type="predicted"/>
<dbReference type="AlphaFoldDB" id="A0A9D1NBF4"/>
<sequence length="387" mass="42817">MSRFFLESGYTSLNKAKEELCGDRVEATVKGRYTTLVLADGLGSGVKANILSTLSSKILCTMVSENIPMRDCIETLIGSLPVCKVRGVAYSTFSVVHVNDEGVGTLFEFDNPQAIYIHGNKCTDLKREELTILGKKVYRSDLRMEENDVVVLMSDGAIHAGIGMILNFGWERKEIKEYLDRAVKPDMSARCVACLLASACNDLYLDKPGDDTTIAAIKARRPQPVSIMVGPPVDKEKDDFYVAKFMATEGKKVVCGGTSSQIVARYLGKELITKFDFPDKDVPPIGMIEGIDLTTEGVLTLRKLLGYSEKYLDVNDLTPKCFRKQDGASLLADMLFEQATEVTFFVGQSVNVAHQGLPIDTTMKLKLIERLSHNLKKMGKKVTVYYD</sequence>
<feature type="domain" description="PPM-type phosphatase" evidence="1">
    <location>
        <begin position="31"/>
        <end position="219"/>
    </location>
</feature>
<organism evidence="2 3">
    <name type="scientific">Candidatus Stercoripulliclostridium merdipullorum</name>
    <dbReference type="NCBI Taxonomy" id="2840952"/>
    <lineage>
        <taxon>Bacteria</taxon>
        <taxon>Bacillati</taxon>
        <taxon>Bacillota</taxon>
        <taxon>Clostridia</taxon>
        <taxon>Eubacteriales</taxon>
        <taxon>Candidatus Stercoripulliclostridium</taxon>
    </lineage>
</organism>
<dbReference type="Proteomes" id="UP000886891">
    <property type="component" value="Unassembled WGS sequence"/>
</dbReference>
<reference evidence="2" key="1">
    <citation type="submission" date="2020-10" db="EMBL/GenBank/DDBJ databases">
        <authorList>
            <person name="Gilroy R."/>
        </authorList>
    </citation>
    <scope>NUCLEOTIDE SEQUENCE</scope>
    <source>
        <strain evidence="2">23406</strain>
    </source>
</reference>
<protein>
    <submittedName>
        <fullName evidence="2">SpoIIE family protein phosphatase</fullName>
    </submittedName>
</protein>
<dbReference type="SUPFAM" id="SSF81606">
    <property type="entry name" value="PP2C-like"/>
    <property type="match status" value="1"/>
</dbReference>
<name>A0A9D1NBF4_9FIRM</name>
<gene>
    <name evidence="2" type="ORF">IAB14_00530</name>
</gene>
<dbReference type="EMBL" id="DVOH01000007">
    <property type="protein sequence ID" value="HIU99583.1"/>
    <property type="molecule type" value="Genomic_DNA"/>
</dbReference>
<reference evidence="2" key="2">
    <citation type="journal article" date="2021" name="PeerJ">
        <title>Extensive microbial diversity within the chicken gut microbiome revealed by metagenomics and culture.</title>
        <authorList>
            <person name="Gilroy R."/>
            <person name="Ravi A."/>
            <person name="Getino M."/>
            <person name="Pursley I."/>
            <person name="Horton D.L."/>
            <person name="Alikhan N.F."/>
            <person name="Baker D."/>
            <person name="Gharbi K."/>
            <person name="Hall N."/>
            <person name="Watson M."/>
            <person name="Adriaenssens E.M."/>
            <person name="Foster-Nyarko E."/>
            <person name="Jarju S."/>
            <person name="Secka A."/>
            <person name="Antonio M."/>
            <person name="Oren A."/>
            <person name="Chaudhuri R.R."/>
            <person name="La Ragione R."/>
            <person name="Hildebrand F."/>
            <person name="Pallen M.J."/>
        </authorList>
    </citation>
    <scope>NUCLEOTIDE SEQUENCE</scope>
    <source>
        <strain evidence="2">23406</strain>
    </source>
</reference>
<evidence type="ECO:0000313" key="2">
    <source>
        <dbReference type="EMBL" id="HIU99583.1"/>
    </source>
</evidence>
<comment type="caution">
    <text evidence="2">The sequence shown here is derived from an EMBL/GenBank/DDBJ whole genome shotgun (WGS) entry which is preliminary data.</text>
</comment>
<dbReference type="Gene3D" id="3.60.40.10">
    <property type="entry name" value="PPM-type phosphatase domain"/>
    <property type="match status" value="1"/>
</dbReference>